<gene>
    <name evidence="12" type="primary">pflA2</name>
    <name evidence="13" type="ORF">B9R14_14460</name>
    <name evidence="12" type="ORF">HVS_10225</name>
</gene>
<dbReference type="PROSITE" id="PS51918">
    <property type="entry name" value="RADICAL_SAM"/>
    <property type="match status" value="1"/>
</dbReference>
<dbReference type="PROSITE" id="PS01087">
    <property type="entry name" value="RADICAL_ACTIVATING"/>
    <property type="match status" value="1"/>
</dbReference>
<comment type="catalytic activity">
    <reaction evidence="10">
        <text>glycyl-[formate C-acetyltransferase] + reduced [flavodoxin] + S-adenosyl-L-methionine = glycin-2-yl radical-[formate C-acetyltransferase] + semiquinone [flavodoxin] + 5'-deoxyadenosine + L-methionine + H(+)</text>
        <dbReference type="Rhea" id="RHEA:19225"/>
        <dbReference type="Rhea" id="RHEA-COMP:10622"/>
        <dbReference type="Rhea" id="RHEA-COMP:12190"/>
        <dbReference type="Rhea" id="RHEA-COMP:12191"/>
        <dbReference type="Rhea" id="RHEA-COMP:14480"/>
        <dbReference type="ChEBI" id="CHEBI:15378"/>
        <dbReference type="ChEBI" id="CHEBI:17319"/>
        <dbReference type="ChEBI" id="CHEBI:29947"/>
        <dbReference type="ChEBI" id="CHEBI:32722"/>
        <dbReference type="ChEBI" id="CHEBI:57618"/>
        <dbReference type="ChEBI" id="CHEBI:57844"/>
        <dbReference type="ChEBI" id="CHEBI:59789"/>
        <dbReference type="ChEBI" id="CHEBI:140311"/>
        <dbReference type="EC" id="1.97.1.4"/>
    </reaction>
</comment>
<accession>A0A2K9E2G9</accession>
<comment type="function">
    <text evidence="1 10">Activation of pyruvate formate-lyase under anaerobic conditions by generation of an organic free radical, using S-adenosylmethionine and reduced flavodoxin as cosubstrates to produce 5'-deoxy-adenosine.</text>
</comment>
<dbReference type="NCBIfam" id="TIGR02493">
    <property type="entry name" value="PFLA"/>
    <property type="match status" value="1"/>
</dbReference>
<keyword evidence="12" id="KW-0670">Pyruvate</keyword>
<evidence type="ECO:0000256" key="1">
    <source>
        <dbReference type="ARBA" id="ARBA00003141"/>
    </source>
</evidence>
<dbReference type="EMBL" id="NEMB01000003">
    <property type="protein sequence ID" value="PQQ67835.1"/>
    <property type="molecule type" value="Genomic_DNA"/>
</dbReference>
<dbReference type="Pfam" id="PF04055">
    <property type="entry name" value="Radical_SAM"/>
    <property type="match status" value="1"/>
</dbReference>
<evidence type="ECO:0000256" key="2">
    <source>
        <dbReference type="ARBA" id="ARBA00009777"/>
    </source>
</evidence>
<dbReference type="GO" id="GO:0043365">
    <property type="term" value="F:[formate-C-acetyltransferase]-activating enzyme activity"/>
    <property type="evidence" value="ECO:0007669"/>
    <property type="project" value="UniProtKB-UniRule"/>
</dbReference>
<dbReference type="CDD" id="cd01335">
    <property type="entry name" value="Radical_SAM"/>
    <property type="match status" value="1"/>
</dbReference>
<dbReference type="Proteomes" id="UP000239720">
    <property type="component" value="Unassembled WGS sequence"/>
</dbReference>
<evidence type="ECO:0000256" key="4">
    <source>
        <dbReference type="ARBA" id="ARBA00022485"/>
    </source>
</evidence>
<dbReference type="PANTHER" id="PTHR30352:SF5">
    <property type="entry name" value="PYRUVATE FORMATE-LYASE 1-ACTIVATING ENZYME"/>
    <property type="match status" value="1"/>
</dbReference>
<keyword evidence="6 10" id="KW-0479">Metal-binding</keyword>
<evidence type="ECO:0000256" key="9">
    <source>
        <dbReference type="ARBA" id="ARBA00023014"/>
    </source>
</evidence>
<evidence type="ECO:0000313" key="12">
    <source>
        <dbReference type="EMBL" id="AUG57942.1"/>
    </source>
</evidence>
<dbReference type="InterPro" id="IPR001989">
    <property type="entry name" value="Radical_activat_CS"/>
</dbReference>
<organism evidence="12 14">
    <name type="scientific">Acetivibrio saccincola</name>
    <dbReference type="NCBI Taxonomy" id="1677857"/>
    <lineage>
        <taxon>Bacteria</taxon>
        <taxon>Bacillati</taxon>
        <taxon>Bacillota</taxon>
        <taxon>Clostridia</taxon>
        <taxon>Eubacteriales</taxon>
        <taxon>Oscillospiraceae</taxon>
        <taxon>Acetivibrio</taxon>
    </lineage>
</organism>
<keyword evidence="12" id="KW-0456">Lyase</keyword>
<sequence length="238" mass="27066">MKKTGRIHSFESFGTVDGPGIRFVVFMQGCPLRCVYCHNRDMWDVTEGKEYLPEEVIEEAKKYINYIKFSGGGITVTGGEPLLQPDFVTELFKIAKKMDIHTAVDTSGFADTDNVKELLEYTDLVLLDIKHGDEKKHKEITGVENEKIKKFAKYVSDINIPIWIRYVLIPGLTDGEEDLKKTADFIKGLKTVKNVEVLPYHTMGVYKWEELGCKYPLKGVKEPDLESIAKAKEILDIL</sequence>
<dbReference type="GO" id="GO:0046872">
    <property type="term" value="F:metal ion binding"/>
    <property type="evidence" value="ECO:0007669"/>
    <property type="project" value="UniProtKB-UniRule"/>
</dbReference>
<dbReference type="GO" id="GO:0016829">
    <property type="term" value="F:lyase activity"/>
    <property type="evidence" value="ECO:0007669"/>
    <property type="project" value="UniProtKB-KW"/>
</dbReference>
<reference evidence="12 14" key="1">
    <citation type="submission" date="2017-12" db="EMBL/GenBank/DDBJ databases">
        <title>Complete genome sequence of Herbivorax saccincola GGR1, a novel Cellulosome-producing hydrolytic bacterium in a thermophilic biogas plant, established by Illumina and Nanopore MinION sequencing.</title>
        <authorList>
            <person name="Pechtl A."/>
            <person name="Ruckert C."/>
            <person name="Koeck D.E."/>
            <person name="Maus I."/>
            <person name="Winkler A."/>
            <person name="Kalinowski J."/>
            <person name="Puhler A."/>
            <person name="Schwarz W.W."/>
            <person name="Zverlov V.V."/>
            <person name="Schluter A."/>
            <person name="Liebl W."/>
        </authorList>
    </citation>
    <scope>NUCLEOTIDE SEQUENCE [LARGE SCALE GENOMIC DNA]</scope>
    <source>
        <strain evidence="12">GGR1</strain>
        <strain evidence="14">SR1</strain>
    </source>
</reference>
<evidence type="ECO:0000256" key="3">
    <source>
        <dbReference type="ARBA" id="ARBA00021356"/>
    </source>
</evidence>
<dbReference type="SFLD" id="SFLDG01067">
    <property type="entry name" value="SPASM/twitch_domain_containing"/>
    <property type="match status" value="1"/>
</dbReference>
<dbReference type="RefSeq" id="WP_101301894.1">
    <property type="nucleotide sequence ID" value="NZ_CP025197.1"/>
</dbReference>
<dbReference type="InterPro" id="IPR006638">
    <property type="entry name" value="Elp3/MiaA/NifB-like_rSAM"/>
</dbReference>
<dbReference type="GO" id="GO:0005737">
    <property type="term" value="C:cytoplasm"/>
    <property type="evidence" value="ECO:0007669"/>
    <property type="project" value="UniProtKB-SubCell"/>
</dbReference>
<dbReference type="KEGG" id="hsc:HVS_10225"/>
<dbReference type="OrthoDB" id="9782387at2"/>
<dbReference type="SFLD" id="SFLDG01066">
    <property type="entry name" value="organic_radical-activating_enz"/>
    <property type="match status" value="1"/>
</dbReference>
<evidence type="ECO:0000259" key="11">
    <source>
        <dbReference type="PROSITE" id="PS51918"/>
    </source>
</evidence>
<dbReference type="InterPro" id="IPR058240">
    <property type="entry name" value="rSAM_sf"/>
</dbReference>
<dbReference type="InterPro" id="IPR013785">
    <property type="entry name" value="Aldolase_TIM"/>
</dbReference>
<keyword evidence="7 10" id="KW-0560">Oxidoreductase</keyword>
<dbReference type="InterPro" id="IPR034457">
    <property type="entry name" value="Organic_radical-activating"/>
</dbReference>
<keyword evidence="10" id="KW-0963">Cytoplasm</keyword>
<keyword evidence="14" id="KW-1185">Reference proteome</keyword>
<reference evidence="13 15" key="2">
    <citation type="journal article" date="2018" name="Syst. Appl. Microbiol.">
        <title>Characterization and high-quality draft genome sequence of Herbivorax saccincola A7, an anaerobic, alkaliphilic, thermophilic, cellulolytic, and xylanolytic bacterium.</title>
        <authorList>
            <person name="Aikawa S."/>
            <person name="Baramee S."/>
            <person name="Sermsathanaswadi J."/>
            <person name="Thianheng P."/>
            <person name="Tachaapaikoon C."/>
            <person name="Shikata A."/>
            <person name="Waeonukul R."/>
            <person name="Pason P."/>
            <person name="Ratanakhanokchai K."/>
            <person name="Kosugi A."/>
        </authorList>
    </citation>
    <scope>NUCLEOTIDE SEQUENCE [LARGE SCALE GENOMIC DNA]</scope>
    <source>
        <strain evidence="13 15">A7</strain>
    </source>
</reference>
<dbReference type="Gene3D" id="3.20.20.70">
    <property type="entry name" value="Aldolase class I"/>
    <property type="match status" value="1"/>
</dbReference>
<evidence type="ECO:0000256" key="8">
    <source>
        <dbReference type="ARBA" id="ARBA00023004"/>
    </source>
</evidence>
<comment type="cofactor">
    <cofactor evidence="10">
        <name>[4Fe-4S] cluster</name>
        <dbReference type="ChEBI" id="CHEBI:49883"/>
    </cofactor>
    <text evidence="10">Binds 1 [4Fe-4S] cluster. The cluster is coordinated with 3 cysteines and an exchangeable S-adenosyl-L-methionine.</text>
</comment>
<dbReference type="AlphaFoldDB" id="A0A2K9E2G9"/>
<evidence type="ECO:0000313" key="13">
    <source>
        <dbReference type="EMBL" id="PQQ67835.1"/>
    </source>
</evidence>
<dbReference type="EMBL" id="CP025197">
    <property type="protein sequence ID" value="AUG57942.1"/>
    <property type="molecule type" value="Genomic_DNA"/>
</dbReference>
<name>A0A2K9E2G9_9FIRM</name>
<proteinExistence type="inferred from homology"/>
<dbReference type="Proteomes" id="UP000233534">
    <property type="component" value="Chromosome"/>
</dbReference>
<dbReference type="InterPro" id="IPR007197">
    <property type="entry name" value="rSAM"/>
</dbReference>
<dbReference type="SUPFAM" id="SSF102114">
    <property type="entry name" value="Radical SAM enzymes"/>
    <property type="match status" value="1"/>
</dbReference>
<protein>
    <recommendedName>
        <fullName evidence="3 10">Pyruvate formate-lyase-activating enzyme</fullName>
        <ecNumber evidence="10">1.97.1.4</ecNumber>
    </recommendedName>
</protein>
<evidence type="ECO:0000256" key="10">
    <source>
        <dbReference type="RuleBase" id="RU362053"/>
    </source>
</evidence>
<dbReference type="PANTHER" id="PTHR30352">
    <property type="entry name" value="PYRUVATE FORMATE-LYASE-ACTIVATING ENZYME"/>
    <property type="match status" value="1"/>
</dbReference>
<evidence type="ECO:0000313" key="15">
    <source>
        <dbReference type="Proteomes" id="UP000239720"/>
    </source>
</evidence>
<evidence type="ECO:0000256" key="6">
    <source>
        <dbReference type="ARBA" id="ARBA00022723"/>
    </source>
</evidence>
<keyword evidence="5 10" id="KW-0949">S-adenosyl-L-methionine</keyword>
<evidence type="ECO:0000256" key="5">
    <source>
        <dbReference type="ARBA" id="ARBA00022691"/>
    </source>
</evidence>
<dbReference type="SFLD" id="SFLDS00029">
    <property type="entry name" value="Radical_SAM"/>
    <property type="match status" value="1"/>
</dbReference>
<dbReference type="GO" id="GO:0051539">
    <property type="term" value="F:4 iron, 4 sulfur cluster binding"/>
    <property type="evidence" value="ECO:0007669"/>
    <property type="project" value="UniProtKB-UniRule"/>
</dbReference>
<dbReference type="SMART" id="SM00729">
    <property type="entry name" value="Elp3"/>
    <property type="match status" value="1"/>
</dbReference>
<comment type="similarity">
    <text evidence="2 10">Belongs to the organic radical-activating enzymes family.</text>
</comment>
<keyword evidence="4 10" id="KW-0004">4Fe-4S</keyword>
<dbReference type="EC" id="1.97.1.4" evidence="10"/>
<keyword evidence="9 10" id="KW-0411">Iron-sulfur</keyword>
<evidence type="ECO:0000256" key="7">
    <source>
        <dbReference type="ARBA" id="ARBA00023002"/>
    </source>
</evidence>
<evidence type="ECO:0000313" key="14">
    <source>
        <dbReference type="Proteomes" id="UP000233534"/>
    </source>
</evidence>
<feature type="domain" description="Radical SAM core" evidence="11">
    <location>
        <begin position="16"/>
        <end position="238"/>
    </location>
</feature>
<dbReference type="InterPro" id="IPR012838">
    <property type="entry name" value="PFL1_activating"/>
</dbReference>
<keyword evidence="8 10" id="KW-0408">Iron</keyword>
<comment type="subcellular location">
    <subcellularLocation>
        <location evidence="10">Cytoplasm</location>
    </subcellularLocation>
</comment>